<evidence type="ECO:0000313" key="2">
    <source>
        <dbReference type="Proteomes" id="UP001459714"/>
    </source>
</evidence>
<proteinExistence type="predicted"/>
<dbReference type="RefSeq" id="WP_227138747.1">
    <property type="nucleotide sequence ID" value="NZ_CP155471.1"/>
</dbReference>
<organism evidence="1 2">
    <name type="scientific">Caldifermentibacillus hisashii</name>
    <dbReference type="NCBI Taxonomy" id="996558"/>
    <lineage>
        <taxon>Bacteria</taxon>
        <taxon>Bacillati</taxon>
        <taxon>Bacillota</taxon>
        <taxon>Bacilli</taxon>
        <taxon>Bacillales</taxon>
        <taxon>Bacillaceae</taxon>
        <taxon>Caldifermentibacillus</taxon>
    </lineage>
</organism>
<sequence length="131" mass="15457">MNELLVFGDLHKYLCKLGQMEVAIPESSFAPGYNRLGWRGKRKFATLHGDKKYQYLILHVDPGNPESTKGKTIQKEIQEILKFDIKEMRSFSLKKHEVYIPLECIDSKKNFELLKCFIKKLYEVAYRKVER</sequence>
<accession>A0ABU9JW10</accession>
<keyword evidence="2" id="KW-1185">Reference proteome</keyword>
<dbReference type="Proteomes" id="UP001459714">
    <property type="component" value="Unassembled WGS sequence"/>
</dbReference>
<reference evidence="1 2" key="1">
    <citation type="submission" date="2024-03" db="EMBL/GenBank/DDBJ databases">
        <title>Bacilli Hybrid Assemblies.</title>
        <authorList>
            <person name="Kovac J."/>
        </authorList>
    </citation>
    <scope>NUCLEOTIDE SEQUENCE [LARGE SCALE GENOMIC DNA]</scope>
    <source>
        <strain evidence="1 2">FSL M8-0022</strain>
    </source>
</reference>
<comment type="caution">
    <text evidence="1">The sequence shown here is derived from an EMBL/GenBank/DDBJ whole genome shotgun (WGS) entry which is preliminary data.</text>
</comment>
<dbReference type="EMBL" id="JBBYAK010000001">
    <property type="protein sequence ID" value="MEL3956645.1"/>
    <property type="molecule type" value="Genomic_DNA"/>
</dbReference>
<evidence type="ECO:0000313" key="1">
    <source>
        <dbReference type="EMBL" id="MEL3956645.1"/>
    </source>
</evidence>
<name>A0ABU9JW10_9BACI</name>
<protein>
    <submittedName>
        <fullName evidence="1">Uncharacterized protein</fullName>
    </submittedName>
</protein>
<gene>
    <name evidence="1" type="ORF">NST17_05485</name>
</gene>